<evidence type="ECO:0000313" key="2">
    <source>
        <dbReference type="EMBL" id="RHH07906.1"/>
    </source>
</evidence>
<dbReference type="RefSeq" id="WP_122330590.1">
    <property type="nucleotide sequence ID" value="NZ_JAQDYY010000019.1"/>
</dbReference>
<dbReference type="EMBL" id="QRJE01000032">
    <property type="protein sequence ID" value="RHH07906.1"/>
    <property type="molecule type" value="Genomic_DNA"/>
</dbReference>
<organism evidence="2 3">
    <name type="scientific">Bacteroides fragilis</name>
    <dbReference type="NCBI Taxonomy" id="817"/>
    <lineage>
        <taxon>Bacteria</taxon>
        <taxon>Pseudomonadati</taxon>
        <taxon>Bacteroidota</taxon>
        <taxon>Bacteroidia</taxon>
        <taxon>Bacteroidales</taxon>
        <taxon>Bacteroidaceae</taxon>
        <taxon>Bacteroides</taxon>
    </lineage>
</organism>
<feature type="coiled-coil region" evidence="1">
    <location>
        <begin position="414"/>
        <end position="441"/>
    </location>
</feature>
<keyword evidence="1" id="KW-0175">Coiled coil</keyword>
<protein>
    <recommendedName>
        <fullName evidence="4">Type VI secretion system baseplate subunit TssF</fullName>
    </recommendedName>
</protein>
<reference evidence="2 3" key="1">
    <citation type="submission" date="2018-08" db="EMBL/GenBank/DDBJ databases">
        <title>A genome reference for cultivated species of the human gut microbiota.</title>
        <authorList>
            <person name="Zou Y."/>
            <person name="Xue W."/>
            <person name="Luo G."/>
        </authorList>
    </citation>
    <scope>NUCLEOTIDE SEQUENCE [LARGE SCALE GENOMIC DNA]</scope>
    <source>
        <strain evidence="2 3">AM18-6</strain>
    </source>
</reference>
<dbReference type="AlphaFoldDB" id="A0A396BPJ4"/>
<proteinExistence type="predicted"/>
<evidence type="ECO:0000313" key="3">
    <source>
        <dbReference type="Proteomes" id="UP000266644"/>
    </source>
</evidence>
<comment type="caution">
    <text evidence="2">The sequence shown here is derived from an EMBL/GenBank/DDBJ whole genome shotgun (WGS) entry which is preliminary data.</text>
</comment>
<gene>
    <name evidence="2" type="ORF">DW228_18405</name>
</gene>
<accession>A0A396BPJ4</accession>
<sequence length="610" mass="70284">MENYKYSKETIKARMIKTAMNHRGIDNPDELDPITKLLIEAITSELYILADDTVNIEVRLLEKLAQILTPTAVTTAIPAHAVMYAFPLGSRSNLNMESAIYYEDPELNKRYNLTNIEFSPICNIELKKARVCRLICNGTFYNIDEKLKKTSISKFSSIDQPASVWIGIDIDKNIGSLKNMSFYIDLPDLKDKYEYLSLLQFSKWEIDGRAIKIKRGLACNDKNESHSLESLLDQYNTMHVINKDIYQLYKNNYITIDNDPAYSFSLCPQSVADQLSETIEKDQELAIPLLWVHIQFPPVFLSNVLDDITIYTNTVPIAQKIVRKQHTGISELNNIIRLTVKQNEAFLAVKSVIDSHDRQYKELYDKNNYNHETGTYSIRHGGCERFDTRTSHELLNRLIDLAVEERAVFTAESKNKMIDTIEEMLQLINRMKETMDSSEDSGEMPYYLIMDCLSPKETIKVEYWVTNGTIGNYPTPLSPLLAAPDLNLDSRFTRLLTSATGARTAIAPQNKIWQYKKVLTSYNRIVTNEDIVNFCQAEYPDIITDVQIKRGCAIGTKPHEGLIRTIDLNIFINIPQTENFNKEEFIWLLKTNIESKSPENYNYRYFIHQI</sequence>
<name>A0A396BPJ4_BACFG</name>
<evidence type="ECO:0000256" key="1">
    <source>
        <dbReference type="SAM" id="Coils"/>
    </source>
</evidence>
<dbReference type="Proteomes" id="UP000266644">
    <property type="component" value="Unassembled WGS sequence"/>
</dbReference>
<evidence type="ECO:0008006" key="4">
    <source>
        <dbReference type="Google" id="ProtNLM"/>
    </source>
</evidence>